<comment type="caution">
    <text evidence="3">The sequence shown here is derived from an EMBL/GenBank/DDBJ whole genome shotgun (WGS) entry which is preliminary data.</text>
</comment>
<evidence type="ECO:0000256" key="1">
    <source>
        <dbReference type="SAM" id="Phobius"/>
    </source>
</evidence>
<name>A0A3N5XXV2_9ALTE</name>
<keyword evidence="1" id="KW-1133">Transmembrane helix</keyword>
<dbReference type="InterPro" id="IPR013320">
    <property type="entry name" value="ConA-like_dom_sf"/>
</dbReference>
<dbReference type="OrthoDB" id="9802683at2"/>
<evidence type="ECO:0000256" key="2">
    <source>
        <dbReference type="SAM" id="SignalP"/>
    </source>
</evidence>
<keyword evidence="1" id="KW-0812">Transmembrane</keyword>
<feature type="chain" id="PRO_5018101403" evidence="2">
    <location>
        <begin position="22"/>
        <end position="243"/>
    </location>
</feature>
<dbReference type="Proteomes" id="UP000275281">
    <property type="component" value="Unassembled WGS sequence"/>
</dbReference>
<feature type="transmembrane region" description="Helical" evidence="1">
    <location>
        <begin position="214"/>
        <end position="237"/>
    </location>
</feature>
<organism evidence="3 4">
    <name type="scientific">Alteromonas sediminis</name>
    <dbReference type="NCBI Taxonomy" id="2259342"/>
    <lineage>
        <taxon>Bacteria</taxon>
        <taxon>Pseudomonadati</taxon>
        <taxon>Pseudomonadota</taxon>
        <taxon>Gammaproteobacteria</taxon>
        <taxon>Alteromonadales</taxon>
        <taxon>Alteromonadaceae</taxon>
        <taxon>Alteromonas/Salinimonas group</taxon>
        <taxon>Alteromonas</taxon>
    </lineage>
</organism>
<accession>A0A3N5XXV2</accession>
<dbReference type="SUPFAM" id="SSF49899">
    <property type="entry name" value="Concanavalin A-like lectins/glucanases"/>
    <property type="match status" value="1"/>
</dbReference>
<evidence type="ECO:0000313" key="3">
    <source>
        <dbReference type="EMBL" id="RPJ65682.1"/>
    </source>
</evidence>
<protein>
    <submittedName>
        <fullName evidence="3">LamG domain-containing protein</fullName>
    </submittedName>
</protein>
<proteinExistence type="predicted"/>
<dbReference type="AlphaFoldDB" id="A0A3N5XXV2"/>
<gene>
    <name evidence="3" type="ORF">DRW07_12745</name>
</gene>
<dbReference type="RefSeq" id="WP_124028313.1">
    <property type="nucleotide sequence ID" value="NZ_JBHRSN010000007.1"/>
</dbReference>
<dbReference type="Pfam" id="PF13385">
    <property type="entry name" value="Laminin_G_3"/>
    <property type="match status" value="1"/>
</dbReference>
<keyword evidence="1" id="KW-0472">Membrane</keyword>
<feature type="signal peptide" evidence="2">
    <location>
        <begin position="1"/>
        <end position="21"/>
    </location>
</feature>
<evidence type="ECO:0000313" key="4">
    <source>
        <dbReference type="Proteomes" id="UP000275281"/>
    </source>
</evidence>
<keyword evidence="2" id="KW-0732">Signal</keyword>
<keyword evidence="4" id="KW-1185">Reference proteome</keyword>
<reference evidence="3 4" key="1">
    <citation type="submission" date="2018-11" db="EMBL/GenBank/DDBJ databases">
        <authorList>
            <person name="Ye M.-Q."/>
            <person name="Du Z.-J."/>
        </authorList>
    </citation>
    <scope>NUCLEOTIDE SEQUENCE [LARGE SCALE GENOMIC DNA]</scope>
    <source>
        <strain evidence="3 4">U0105</strain>
    </source>
</reference>
<dbReference type="EMBL" id="RPOK01000004">
    <property type="protein sequence ID" value="RPJ65682.1"/>
    <property type="molecule type" value="Genomic_DNA"/>
</dbReference>
<dbReference type="Gene3D" id="2.60.120.200">
    <property type="match status" value="1"/>
</dbReference>
<sequence length="243" mass="26133">MKKFISILALTAVMCASQASAALIAEYNFDDSQANNSVDAAYDLAVQGSAPDLSTGAFYSDGNASNRLEVAGPGGMSDWTVSLWVYTETQMQGTFKGIFSNFDSPNTAYSWQIDSHDGDYRLLSKQNSNNALALGQAKLYQWQHIVVQKFGGNNARLYLDGSLVGTTGFNPGGLQNFRVGTNRNTNSAFAGFIDNIQIWNDSQVNANAVFQKGVGFTTVSAPHAVALLVLGFAGLVLSRKRMN</sequence>